<comment type="caution">
    <text evidence="7">The sequence shown here is derived from an EMBL/GenBank/DDBJ whole genome shotgun (WGS) entry which is preliminary data.</text>
</comment>
<evidence type="ECO:0000256" key="1">
    <source>
        <dbReference type="ARBA" id="ARBA00002782"/>
    </source>
</evidence>
<feature type="domain" description="Gamma-glutamylcyclotransferase AIG2-like" evidence="6">
    <location>
        <begin position="187"/>
        <end position="298"/>
    </location>
</feature>
<dbReference type="InterPro" id="IPR036568">
    <property type="entry name" value="GGCT-like_sf"/>
</dbReference>
<dbReference type="InterPro" id="IPR009288">
    <property type="entry name" value="AIG2-like_dom"/>
</dbReference>
<feature type="domain" description="Gamma-glutamylcyclotransferase AIG2-like" evidence="6">
    <location>
        <begin position="23"/>
        <end position="134"/>
    </location>
</feature>
<dbReference type="InterPro" id="IPR013024">
    <property type="entry name" value="GGCT-like"/>
</dbReference>
<sequence length="719" mass="82601">TTDTNQSKQRKKMSGSDVPSHNLFVYGSILEPAAAAVILDRPADTVPALLHGYHKYKLKGRPYPCIVPFESAKVNGKVITGVSDAELNKFDVIEGNEYERVTVEVVRMDNSEKMKVETYVWVNKDDPSMYGEWDYEEWRMIHADKFVEMFREVLEWNKNPNGKTREDIVKSLKKKMSSSDQSSSHNVFVYGSFQEPAVVGLILECTPVIVSAQLHGFHRYRLKGRLHPCIAPLETGVIDGKVLTGLTDAQLESLDMIEGDEYMRKTVEVLLTDTSDNMQVEAFIWANKDDPDMYGEWDFEEWKRLHMEKFIEASEKFIEWKKNPDGRSREEFAKFVEEDPPFGGKKMATSEQSPSYNVFVYGSFQEPAVVSLILEFAPVIVSAQLHGFHLYRLKGRLHPCIAPFESGLVNGKVLTGLTEAQLKNLDMIQGAEYVRKTVEVVLTETSEKMEVEALIWANKDDPDMYGEWDFEEWKRLHMDKFIEASKKFIEWKKNPDGKTREEFEKFVHEDPPVANGGNERTGANSILKGVCFLGRYNRSRERTMILLKERTMTSSNQSPSHNVFVYGSFQEPSVVNLILECDPVTISAQLQGYHLYRLKGRLHPCISPSENGLINGKILTGLTDAQLENLDMIEGDEYVRKTVEVVLTETSEKMQVETFVWANKDDPHLYGEWDFEEWKKVHMEKFIEASKKFIEWKKNPEGRSREEFVKFVEEDLTAA</sequence>
<feature type="domain" description="Gamma-glutamylcyclotransferase AIG2-like" evidence="6">
    <location>
        <begin position="563"/>
        <end position="674"/>
    </location>
</feature>
<evidence type="ECO:0000256" key="4">
    <source>
        <dbReference type="ARBA" id="ARBA00023315"/>
    </source>
</evidence>
<evidence type="ECO:0000256" key="3">
    <source>
        <dbReference type="ARBA" id="ARBA00022679"/>
    </source>
</evidence>
<gene>
    <name evidence="7" type="ORF">HID58_076912</name>
</gene>
<name>A0ABQ7YNT7_BRANA</name>
<comment type="function">
    <text evidence="1">Putative gamma-glutamylcyclotransferase.</text>
</comment>
<dbReference type="PANTHER" id="PTHR31544:SF12">
    <property type="entry name" value="PROTEIN AIG2 A-RELATED"/>
    <property type="match status" value="1"/>
</dbReference>
<comment type="similarity">
    <text evidence="2">Belongs to the gamma-glutamylcyclotransferase family.</text>
</comment>
<dbReference type="SUPFAM" id="SSF110857">
    <property type="entry name" value="Gamma-glutamyl cyclotransferase-like"/>
    <property type="match status" value="4"/>
</dbReference>
<evidence type="ECO:0000256" key="5">
    <source>
        <dbReference type="ARBA" id="ARBA00030602"/>
    </source>
</evidence>
<reference evidence="7 8" key="1">
    <citation type="submission" date="2021-05" db="EMBL/GenBank/DDBJ databases">
        <title>Genome Assembly of Synthetic Allotetraploid Brassica napus Reveals Homoeologous Exchanges between Subgenomes.</title>
        <authorList>
            <person name="Davis J.T."/>
        </authorList>
    </citation>
    <scope>NUCLEOTIDE SEQUENCE [LARGE SCALE GENOMIC DNA]</scope>
    <source>
        <strain evidence="8">cv. Da-Ae</strain>
        <tissue evidence="7">Seedling</tissue>
    </source>
</reference>
<keyword evidence="3" id="KW-0808">Transferase</keyword>
<evidence type="ECO:0000256" key="2">
    <source>
        <dbReference type="ARBA" id="ARBA00008861"/>
    </source>
</evidence>
<dbReference type="InterPro" id="IPR045038">
    <property type="entry name" value="AIG2-like"/>
</dbReference>
<evidence type="ECO:0000259" key="6">
    <source>
        <dbReference type="Pfam" id="PF06094"/>
    </source>
</evidence>
<dbReference type="Gene3D" id="6.10.250.210">
    <property type="match status" value="4"/>
</dbReference>
<keyword evidence="4" id="KW-0012">Acyltransferase</keyword>
<protein>
    <recommendedName>
        <fullName evidence="5">Putative gamma-glutamylcyclotransferase</fullName>
    </recommendedName>
</protein>
<dbReference type="CDD" id="cd06661">
    <property type="entry name" value="GGCT_like"/>
    <property type="match status" value="4"/>
</dbReference>
<proteinExistence type="inferred from homology"/>
<dbReference type="Pfam" id="PF06094">
    <property type="entry name" value="GGACT"/>
    <property type="match status" value="4"/>
</dbReference>
<dbReference type="Gene3D" id="3.10.490.10">
    <property type="entry name" value="Gamma-glutamyl cyclotransferase-like"/>
    <property type="match status" value="4"/>
</dbReference>
<feature type="domain" description="Gamma-glutamylcyclotransferase AIG2-like" evidence="6">
    <location>
        <begin position="358"/>
        <end position="469"/>
    </location>
</feature>
<keyword evidence="8" id="KW-1185">Reference proteome</keyword>
<dbReference type="EMBL" id="JAGKQM010000017">
    <property type="protein sequence ID" value="KAH0869890.1"/>
    <property type="molecule type" value="Genomic_DNA"/>
</dbReference>
<evidence type="ECO:0000313" key="8">
    <source>
        <dbReference type="Proteomes" id="UP000824890"/>
    </source>
</evidence>
<dbReference type="PANTHER" id="PTHR31544">
    <property type="entry name" value="AIG2-LIKE PROTEIN D"/>
    <property type="match status" value="1"/>
</dbReference>
<evidence type="ECO:0000313" key="7">
    <source>
        <dbReference type="EMBL" id="KAH0869890.1"/>
    </source>
</evidence>
<dbReference type="Proteomes" id="UP000824890">
    <property type="component" value="Unassembled WGS sequence"/>
</dbReference>
<accession>A0ABQ7YNT7</accession>
<feature type="non-terminal residue" evidence="7">
    <location>
        <position position="1"/>
    </location>
</feature>
<organism evidence="7 8">
    <name type="scientific">Brassica napus</name>
    <name type="common">Rape</name>
    <dbReference type="NCBI Taxonomy" id="3708"/>
    <lineage>
        <taxon>Eukaryota</taxon>
        <taxon>Viridiplantae</taxon>
        <taxon>Streptophyta</taxon>
        <taxon>Embryophyta</taxon>
        <taxon>Tracheophyta</taxon>
        <taxon>Spermatophyta</taxon>
        <taxon>Magnoliopsida</taxon>
        <taxon>eudicotyledons</taxon>
        <taxon>Gunneridae</taxon>
        <taxon>Pentapetalae</taxon>
        <taxon>rosids</taxon>
        <taxon>malvids</taxon>
        <taxon>Brassicales</taxon>
        <taxon>Brassicaceae</taxon>
        <taxon>Brassiceae</taxon>
        <taxon>Brassica</taxon>
    </lineage>
</organism>